<keyword evidence="1" id="KW-0732">Signal</keyword>
<dbReference type="Proteomes" id="UP000593765">
    <property type="component" value="Chromosome"/>
</dbReference>
<gene>
    <name evidence="3" type="ORF">IPV69_08760</name>
</gene>
<sequence>MRFKITCGIAAIVGLALPMSSHGALVSWGTPQSIPNVNSVIASAGVTGLDGVDFGDSASGSTVVNNGSVNVNFTRMGFGTGSTALGNGISITSSGWTLDDPNSLNSILITSFGPVLDTKMGTSNTSASVTLSGLTIGTPYQVQIFSSSATADSFDTMTVSGSAAFGTHAAGAGKTIQGTFTANATTQALSFTASGGDTPAINALTIGTVPEPSSAIFGGLGVVGLVLGRRRK</sequence>
<feature type="chain" id="PRO_5034288942" description="Ice-binding protein C-terminal domain-containing protein" evidence="1">
    <location>
        <begin position="24"/>
        <end position="232"/>
    </location>
</feature>
<dbReference type="KEGG" id="hbs:IPV69_08760"/>
<keyword evidence="4" id="KW-1185">Reference proteome</keyword>
<name>A0A7M2X112_9BACT</name>
<evidence type="ECO:0000256" key="1">
    <source>
        <dbReference type="SAM" id="SignalP"/>
    </source>
</evidence>
<evidence type="ECO:0000259" key="2">
    <source>
        <dbReference type="Pfam" id="PF07589"/>
    </source>
</evidence>
<dbReference type="AlphaFoldDB" id="A0A7M2X112"/>
<accession>A0A7M2X112</accession>
<proteinExistence type="predicted"/>
<evidence type="ECO:0000313" key="4">
    <source>
        <dbReference type="Proteomes" id="UP000593765"/>
    </source>
</evidence>
<dbReference type="InterPro" id="IPR013424">
    <property type="entry name" value="Ice-binding_C"/>
</dbReference>
<dbReference type="EMBL" id="CP063458">
    <property type="protein sequence ID" value="QOV91428.1"/>
    <property type="molecule type" value="Genomic_DNA"/>
</dbReference>
<evidence type="ECO:0000313" key="3">
    <source>
        <dbReference type="EMBL" id="QOV91428.1"/>
    </source>
</evidence>
<dbReference type="Pfam" id="PF07589">
    <property type="entry name" value="PEP-CTERM"/>
    <property type="match status" value="1"/>
</dbReference>
<protein>
    <recommendedName>
        <fullName evidence="2">Ice-binding protein C-terminal domain-containing protein</fullName>
    </recommendedName>
</protein>
<reference evidence="3 4" key="1">
    <citation type="submission" date="2020-10" db="EMBL/GenBank/DDBJ databases">
        <title>Wide distribution of Phycisphaera-like planctomycetes from WD2101 soil group in peatlands and genome analysis of the first cultivated representative.</title>
        <authorList>
            <person name="Dedysh S.N."/>
            <person name="Beletsky A.V."/>
            <person name="Ivanova A."/>
            <person name="Kulichevskaya I.S."/>
            <person name="Suzina N.E."/>
            <person name="Philippov D.A."/>
            <person name="Rakitin A.L."/>
            <person name="Mardanov A.V."/>
            <person name="Ravin N.V."/>
        </authorList>
    </citation>
    <scope>NUCLEOTIDE SEQUENCE [LARGE SCALE GENOMIC DNA]</scope>
    <source>
        <strain evidence="3 4">M1803</strain>
    </source>
</reference>
<feature type="domain" description="Ice-binding protein C-terminal" evidence="2">
    <location>
        <begin position="208"/>
        <end position="231"/>
    </location>
</feature>
<feature type="signal peptide" evidence="1">
    <location>
        <begin position="1"/>
        <end position="23"/>
    </location>
</feature>
<dbReference type="RefSeq" id="WP_206294705.1">
    <property type="nucleotide sequence ID" value="NZ_CP063458.1"/>
</dbReference>
<organism evidence="3 4">
    <name type="scientific">Humisphaera borealis</name>
    <dbReference type="NCBI Taxonomy" id="2807512"/>
    <lineage>
        <taxon>Bacteria</taxon>
        <taxon>Pseudomonadati</taxon>
        <taxon>Planctomycetota</taxon>
        <taxon>Phycisphaerae</taxon>
        <taxon>Tepidisphaerales</taxon>
        <taxon>Tepidisphaeraceae</taxon>
        <taxon>Humisphaera</taxon>
    </lineage>
</organism>